<feature type="domain" description="OB-fold nucleic acid binding" evidence="6">
    <location>
        <begin position="10"/>
        <end position="117"/>
    </location>
</feature>
<evidence type="ECO:0000256" key="1">
    <source>
        <dbReference type="ARBA" id="ARBA00022490"/>
    </source>
</evidence>
<dbReference type="Pfam" id="PF13742">
    <property type="entry name" value="tRNA_anti_2"/>
    <property type="match status" value="1"/>
</dbReference>
<keyword evidence="2" id="KW-0540">Nuclease</keyword>
<accession>A0A2N8ZAW9</accession>
<dbReference type="GO" id="GO:0006308">
    <property type="term" value="P:DNA catabolic process"/>
    <property type="evidence" value="ECO:0007669"/>
    <property type="project" value="InterPro"/>
</dbReference>
<dbReference type="PANTHER" id="PTHR30008">
    <property type="entry name" value="EXODEOXYRIBONUCLEASE 7 LARGE SUBUNIT"/>
    <property type="match status" value="1"/>
</dbReference>
<reference evidence="7 8" key="1">
    <citation type="submission" date="2017-10" db="EMBL/GenBank/DDBJ databases">
        <authorList>
            <person name="Banno H."/>
            <person name="Chua N.-H."/>
        </authorList>
    </citation>
    <scope>NUCLEOTIDE SEQUENCE [LARGE SCALE GENOMIC DNA]</scope>
    <source>
        <strain evidence="7">Vibrio tapetis CECT4600</strain>
    </source>
</reference>
<organism evidence="7 8">
    <name type="scientific">Vibrio tapetis subsp. tapetis</name>
    <dbReference type="NCBI Taxonomy" id="1671868"/>
    <lineage>
        <taxon>Bacteria</taxon>
        <taxon>Pseudomonadati</taxon>
        <taxon>Pseudomonadota</taxon>
        <taxon>Gammaproteobacteria</taxon>
        <taxon>Vibrionales</taxon>
        <taxon>Vibrionaceae</taxon>
        <taxon>Vibrio</taxon>
    </lineage>
</organism>
<dbReference type="InterPro" id="IPR025824">
    <property type="entry name" value="OB-fold_nuc-bd_dom"/>
</dbReference>
<dbReference type="CDD" id="cd04489">
    <property type="entry name" value="ExoVII_LU_OBF"/>
    <property type="match status" value="1"/>
</dbReference>
<proteinExistence type="predicted"/>
<evidence type="ECO:0000313" key="7">
    <source>
        <dbReference type="EMBL" id="SON49041.1"/>
    </source>
</evidence>
<dbReference type="AlphaFoldDB" id="A0A2N8ZAW9"/>
<evidence type="ECO:0000313" key="8">
    <source>
        <dbReference type="Proteomes" id="UP000235828"/>
    </source>
</evidence>
<dbReference type="KEGG" id="vta:A1062"/>
<name>A0A2N8ZAW9_9VIBR</name>
<gene>
    <name evidence="7" type="ORF">VTAP4600_A1062</name>
</gene>
<dbReference type="InterPro" id="IPR003753">
    <property type="entry name" value="Exonuc_VII_L"/>
</dbReference>
<evidence type="ECO:0000256" key="2">
    <source>
        <dbReference type="ARBA" id="ARBA00022722"/>
    </source>
</evidence>
<dbReference type="Proteomes" id="UP000235828">
    <property type="component" value="Chromosome A"/>
</dbReference>
<dbReference type="Pfam" id="PF02601">
    <property type="entry name" value="Exonuc_VII_L"/>
    <property type="match status" value="1"/>
</dbReference>
<evidence type="ECO:0000256" key="4">
    <source>
        <dbReference type="ARBA" id="ARBA00022839"/>
    </source>
</evidence>
<dbReference type="GO" id="GO:0008855">
    <property type="term" value="F:exodeoxyribonuclease VII activity"/>
    <property type="evidence" value="ECO:0007669"/>
    <property type="project" value="UniProtKB-EC"/>
</dbReference>
<dbReference type="GO" id="GO:0009318">
    <property type="term" value="C:exodeoxyribonuclease VII complex"/>
    <property type="evidence" value="ECO:0007669"/>
    <property type="project" value="InterPro"/>
</dbReference>
<feature type="domain" description="Exonuclease VII large subunit C-terminal" evidence="5">
    <location>
        <begin position="149"/>
        <end position="405"/>
    </location>
</feature>
<keyword evidence="4" id="KW-0269">Exonuclease</keyword>
<sequence>MSGCKTEHISLSQLLSHVEGVIKGHFSELQWITAEISRVKKSANGHLYLELVDSETQSEKNQSLSKATAIMYKNQLYKIDEFEQLTEVKLTDKLKVMMQVNVNYHKSHGLMLIIHNISAKYQIGEHELKLREIKKRLTALNEIRLNVDLPSPREFCRVAVIGPKNSSGLADFTSKADQLTSHNICFFDYFYANFSQTNSLVEAFHHVVKSGNDYDVICLIRGGGESASLNILNDMRVSRCVCRSPFAVFTGLGHQTDRLILDELANRQFSTPSMVISHIEQEIILHAQSVRKLVSSLQNSCNTYCSRKKIEIEHHREFLHDNKRAALDIAKRTVENRHYDVLRDAKIKYQNAKSNVEATHFESYRFAKILVEFSKEKMDATYRSVMSTCSRQVSANLTDLFHHYAQLHNDGRNCLSLSKERTRNDLSRIVDSVSRDVHRSRNDISSMLPTVFLSAKAISKEVKGALLTARTSIFNTANEAAKSQSEAVQMRANILSAYDHRRVLERGYALVFDEKGHVVKRSNSVSENSQSVKIRFFDGEVSFIAKNLTGECYEQAN</sequence>
<evidence type="ECO:0000259" key="6">
    <source>
        <dbReference type="Pfam" id="PF13742"/>
    </source>
</evidence>
<dbReference type="RefSeq" id="WP_172443073.1">
    <property type="nucleotide sequence ID" value="NZ_LT960611.1"/>
</dbReference>
<keyword evidence="8" id="KW-1185">Reference proteome</keyword>
<dbReference type="InterPro" id="IPR020579">
    <property type="entry name" value="Exonuc_VII_lsu_C"/>
</dbReference>
<dbReference type="EMBL" id="LT960611">
    <property type="protein sequence ID" value="SON49041.1"/>
    <property type="molecule type" value="Genomic_DNA"/>
</dbReference>
<keyword evidence="1" id="KW-0963">Cytoplasm</keyword>
<evidence type="ECO:0000259" key="5">
    <source>
        <dbReference type="Pfam" id="PF02601"/>
    </source>
</evidence>
<evidence type="ECO:0000256" key="3">
    <source>
        <dbReference type="ARBA" id="ARBA00022801"/>
    </source>
</evidence>
<dbReference type="PANTHER" id="PTHR30008:SF0">
    <property type="entry name" value="EXODEOXYRIBONUCLEASE 7 LARGE SUBUNIT"/>
    <property type="match status" value="1"/>
</dbReference>
<keyword evidence="3 7" id="KW-0378">Hydrolase</keyword>
<protein>
    <submittedName>
        <fullName evidence="7">Putative Exodeoxyribonuclease VII</fullName>
        <ecNumber evidence="7">3.1.11.6</ecNumber>
    </submittedName>
</protein>
<dbReference type="EC" id="3.1.11.6" evidence="7"/>
<dbReference type="GO" id="GO:0003676">
    <property type="term" value="F:nucleic acid binding"/>
    <property type="evidence" value="ECO:0007669"/>
    <property type="project" value="InterPro"/>
</dbReference>